<evidence type="ECO:0008006" key="4">
    <source>
        <dbReference type="Google" id="ProtNLM"/>
    </source>
</evidence>
<dbReference type="Proteomes" id="UP000676565">
    <property type="component" value="Unassembled WGS sequence"/>
</dbReference>
<dbReference type="RefSeq" id="WP_210653759.1">
    <property type="nucleotide sequence ID" value="NZ_JAGKQQ010000001.1"/>
</dbReference>
<evidence type="ECO:0000256" key="1">
    <source>
        <dbReference type="SAM" id="Phobius"/>
    </source>
</evidence>
<name>A0ABS5BPN4_9BACT</name>
<sequence length="507" mass="56626">MKFPRWLGPGAVAFLLIWLILLGAGRSAFFRDPGTFWHTTTGELVLKEGFIRADPYTFTFGGQWWVPYQWLGEVGMALAHRAGGFDTQLLAAVTLIAAVFAWLTVRLLRTGLHPIVVYVTIALALAAAGSHFHVRPHLFTLACMTVVALALADADVARPRLKRLFWLIPVCVVWTNVHGGVLGGIGTLCIAFAGWLVFWKLKRPSPIRSWRDVGLLALVACGCGLSVLASPYGVDMVRTWHVIMDAPELRDIISEHRPLDVKAPYAWPVLALAAVYLLVLYGVKRIAIRVTWLLPLVWLALAFSRCRHVSLFAVVTIVAITAMWKHTRWALWLAAYRPDLYQPGSAESRPWWAHMWLPAAVVGTALALQVTHTPLPLIGSGWATHDPAAWPVDVLDVLKEHEPKPGEPNHLFNGGYIDGGFVIYHAPGYKVFVDDRCELMGGPWLVKFDEKSRTPGTAIDDWQEEYGRFDFALTRTDTPFDEWFAKSPAWEVVKVTPTATFYKRRAP</sequence>
<gene>
    <name evidence="2" type="ORF">J8F10_10415</name>
</gene>
<evidence type="ECO:0000313" key="2">
    <source>
        <dbReference type="EMBL" id="MBP3955694.1"/>
    </source>
</evidence>
<keyword evidence="1" id="KW-0812">Transmembrane</keyword>
<feature type="transmembrane region" description="Helical" evidence="1">
    <location>
        <begin position="213"/>
        <end position="234"/>
    </location>
</feature>
<feature type="transmembrane region" description="Helical" evidence="1">
    <location>
        <begin position="183"/>
        <end position="201"/>
    </location>
</feature>
<comment type="caution">
    <text evidence="2">The sequence shown here is derived from an EMBL/GenBank/DDBJ whole genome shotgun (WGS) entry which is preliminary data.</text>
</comment>
<feature type="transmembrane region" description="Helical" evidence="1">
    <location>
        <begin position="265"/>
        <end position="283"/>
    </location>
</feature>
<feature type="transmembrane region" description="Helical" evidence="1">
    <location>
        <begin position="115"/>
        <end position="132"/>
    </location>
</feature>
<organism evidence="2 3">
    <name type="scientific">Gemmata palustris</name>
    <dbReference type="NCBI Taxonomy" id="2822762"/>
    <lineage>
        <taxon>Bacteria</taxon>
        <taxon>Pseudomonadati</taxon>
        <taxon>Planctomycetota</taxon>
        <taxon>Planctomycetia</taxon>
        <taxon>Gemmatales</taxon>
        <taxon>Gemmataceae</taxon>
        <taxon>Gemmata</taxon>
    </lineage>
</organism>
<evidence type="ECO:0000313" key="3">
    <source>
        <dbReference type="Proteomes" id="UP000676565"/>
    </source>
</evidence>
<keyword evidence="3" id="KW-1185">Reference proteome</keyword>
<keyword evidence="1" id="KW-1133">Transmembrane helix</keyword>
<feature type="transmembrane region" description="Helical" evidence="1">
    <location>
        <begin position="89"/>
        <end position="108"/>
    </location>
</feature>
<keyword evidence="1" id="KW-0472">Membrane</keyword>
<accession>A0ABS5BPN4</accession>
<feature type="transmembrane region" description="Helical" evidence="1">
    <location>
        <begin position="295"/>
        <end position="324"/>
    </location>
</feature>
<proteinExistence type="predicted"/>
<reference evidence="2 3" key="1">
    <citation type="submission" date="2021-04" db="EMBL/GenBank/DDBJ databases">
        <authorList>
            <person name="Ivanova A."/>
        </authorList>
    </citation>
    <scope>NUCLEOTIDE SEQUENCE [LARGE SCALE GENOMIC DNA]</scope>
    <source>
        <strain evidence="2 3">G18</strain>
    </source>
</reference>
<dbReference type="EMBL" id="JAGKQQ010000001">
    <property type="protein sequence ID" value="MBP3955694.1"/>
    <property type="molecule type" value="Genomic_DNA"/>
</dbReference>
<protein>
    <recommendedName>
        <fullName evidence="4">Glycosyltransferase RgtA/B/C/D-like domain-containing protein</fullName>
    </recommendedName>
</protein>